<reference evidence="2 3" key="1">
    <citation type="journal article" date="2015" name="Genome Announc.">
        <title>Draft Genome Sequence of the Terrestrial Cyanobacterium Scytonema millei VB511283, Isolated from Eastern India.</title>
        <authorList>
            <person name="Sen D."/>
            <person name="Chandrababunaidu M.M."/>
            <person name="Singh D."/>
            <person name="Sanghi N."/>
            <person name="Ghorai A."/>
            <person name="Mishra G.P."/>
            <person name="Madduluri M."/>
            <person name="Adhikary S.P."/>
            <person name="Tripathy S."/>
        </authorList>
    </citation>
    <scope>NUCLEOTIDE SEQUENCE [LARGE SCALE GENOMIC DNA]</scope>
    <source>
        <strain evidence="2 3">VB511283</strain>
    </source>
</reference>
<evidence type="ECO:0000313" key="2">
    <source>
        <dbReference type="EMBL" id="NHC36940.1"/>
    </source>
</evidence>
<gene>
    <name evidence="2" type="ORF">QH73_0020260</name>
</gene>
<proteinExistence type="predicted"/>
<protein>
    <submittedName>
        <fullName evidence="2">Uncharacterized protein</fullName>
    </submittedName>
</protein>
<evidence type="ECO:0000313" key="3">
    <source>
        <dbReference type="Proteomes" id="UP000031532"/>
    </source>
</evidence>
<organism evidence="2 3">
    <name type="scientific">Scytonema millei VB511283</name>
    <dbReference type="NCBI Taxonomy" id="1245923"/>
    <lineage>
        <taxon>Bacteria</taxon>
        <taxon>Bacillati</taxon>
        <taxon>Cyanobacteriota</taxon>
        <taxon>Cyanophyceae</taxon>
        <taxon>Nostocales</taxon>
        <taxon>Scytonemataceae</taxon>
        <taxon>Scytonema</taxon>
    </lineage>
</organism>
<keyword evidence="1" id="KW-0472">Membrane</keyword>
<keyword evidence="1" id="KW-1133">Transmembrane helix</keyword>
<dbReference type="AlphaFoldDB" id="A0A9X5E7V5"/>
<name>A0A9X5E7V5_9CYAN</name>
<comment type="caution">
    <text evidence="2">The sequence shown here is derived from an EMBL/GenBank/DDBJ whole genome shotgun (WGS) entry which is preliminary data.</text>
</comment>
<dbReference type="Proteomes" id="UP000031532">
    <property type="component" value="Unassembled WGS sequence"/>
</dbReference>
<dbReference type="RefSeq" id="WP_165587749.1">
    <property type="nucleotide sequence ID" value="NZ_JTJC03000006.1"/>
</dbReference>
<evidence type="ECO:0000256" key="1">
    <source>
        <dbReference type="SAM" id="Phobius"/>
    </source>
</evidence>
<keyword evidence="3" id="KW-1185">Reference proteome</keyword>
<feature type="transmembrane region" description="Helical" evidence="1">
    <location>
        <begin position="13"/>
        <end position="36"/>
    </location>
</feature>
<accession>A0A9X5E7V5</accession>
<dbReference type="EMBL" id="JTJC03000006">
    <property type="protein sequence ID" value="NHC36940.1"/>
    <property type="molecule type" value="Genomic_DNA"/>
</dbReference>
<keyword evidence="1" id="KW-0812">Transmembrane</keyword>
<sequence>MTTYIFFDTALRIFVNAYLVSVVLLLSASVIGLAVIESIEKEPHPFLKSR</sequence>